<accession>A0A376TGW7</accession>
<gene>
    <name evidence="1" type="primary">holB_2</name>
    <name evidence="1" type="ORF">NCTC8985_01732</name>
</gene>
<sequence>MRWYPWLRPDFEKLVASYQAGRGHHALLIQALPGMGDDALIYALSRYLLCQQPQGHKKLRSLSWMSVDAGWHASRLLHPGSRKRGKICWALMRYVRSPKS</sequence>
<keyword evidence="1" id="KW-0548">Nucleotidyltransferase</keyword>
<keyword evidence="1" id="KW-0808">Transferase</keyword>
<dbReference type="EC" id="2.7.7.7" evidence="1"/>
<reference evidence="1 2" key="1">
    <citation type="submission" date="2018-06" db="EMBL/GenBank/DDBJ databases">
        <authorList>
            <consortium name="Pathogen Informatics"/>
            <person name="Doyle S."/>
        </authorList>
    </citation>
    <scope>NUCLEOTIDE SEQUENCE [LARGE SCALE GENOMIC DNA]</scope>
    <source>
        <strain evidence="1 2">NCTC8985</strain>
    </source>
</reference>
<dbReference type="EMBL" id="UGCO01000001">
    <property type="protein sequence ID" value="STI76472.1"/>
    <property type="molecule type" value="Genomic_DNA"/>
</dbReference>
<dbReference type="Proteomes" id="UP000254405">
    <property type="component" value="Unassembled WGS sequence"/>
</dbReference>
<evidence type="ECO:0000313" key="2">
    <source>
        <dbReference type="Proteomes" id="UP000254405"/>
    </source>
</evidence>
<dbReference type="AlphaFoldDB" id="A0A376TGW7"/>
<name>A0A376TGW7_ECOLX</name>
<protein>
    <submittedName>
        <fullName evidence="1">DNA polymerase III subunit delta</fullName>
        <ecNumber evidence="1">2.7.7.7</ecNumber>
    </submittedName>
</protein>
<dbReference type="GO" id="GO:0003887">
    <property type="term" value="F:DNA-directed DNA polymerase activity"/>
    <property type="evidence" value="ECO:0007669"/>
    <property type="project" value="UniProtKB-EC"/>
</dbReference>
<proteinExistence type="predicted"/>
<organism evidence="1 2">
    <name type="scientific">Escherichia coli</name>
    <dbReference type="NCBI Taxonomy" id="562"/>
    <lineage>
        <taxon>Bacteria</taxon>
        <taxon>Pseudomonadati</taxon>
        <taxon>Pseudomonadota</taxon>
        <taxon>Gammaproteobacteria</taxon>
        <taxon>Enterobacterales</taxon>
        <taxon>Enterobacteriaceae</taxon>
        <taxon>Escherichia</taxon>
    </lineage>
</organism>
<evidence type="ECO:0000313" key="1">
    <source>
        <dbReference type="EMBL" id="STI76472.1"/>
    </source>
</evidence>
<dbReference type="Gene3D" id="3.40.50.300">
    <property type="entry name" value="P-loop containing nucleotide triphosphate hydrolases"/>
    <property type="match status" value="1"/>
</dbReference>
<dbReference type="SUPFAM" id="SSF52540">
    <property type="entry name" value="P-loop containing nucleoside triphosphate hydrolases"/>
    <property type="match status" value="1"/>
</dbReference>
<dbReference type="InterPro" id="IPR027417">
    <property type="entry name" value="P-loop_NTPase"/>
</dbReference>